<comment type="caution">
    <text evidence="6">The sequence shown here is derived from an EMBL/GenBank/DDBJ whole genome shotgun (WGS) entry which is preliminary data.</text>
</comment>
<dbReference type="AlphaFoldDB" id="A0A445AJV8"/>
<dbReference type="EMBL" id="SDMP01000012">
    <property type="protein sequence ID" value="RYR26731.1"/>
    <property type="molecule type" value="Genomic_DNA"/>
</dbReference>
<keyword evidence="2" id="KW-0378">Hydrolase</keyword>
<reference evidence="6 7" key="1">
    <citation type="submission" date="2019-01" db="EMBL/GenBank/DDBJ databases">
        <title>Sequencing of cultivated peanut Arachis hypogaea provides insights into genome evolution and oil improvement.</title>
        <authorList>
            <person name="Chen X."/>
        </authorList>
    </citation>
    <scope>NUCLEOTIDE SEQUENCE [LARGE SCALE GENOMIC DNA]</scope>
    <source>
        <strain evidence="7">cv. Fuhuasheng</strain>
        <tissue evidence="6">Leaves</tissue>
    </source>
</reference>
<dbReference type="InterPro" id="IPR035897">
    <property type="entry name" value="Toll_tir_struct_dom_sf"/>
</dbReference>
<sequence>MSSQNQEPQFIYDVYISSGLQFLHPFISGLYDALKGVGLHVLADRTEPKTNISDAIERCRVSIIVFTIAYAESTLYLQELVKIMECHRRKVQKVVPVFYCLDPSEVCNLSGHFGEILSRTLQGIPRDENRMLSYGTALRQAASILPRFLPDIWAHSCSAGSKFYRLCGRDLNEMITGTLQHILRYRGVSSSEEAERT</sequence>
<keyword evidence="3" id="KW-0520">NAD</keyword>
<accession>A0A445AJV8</accession>
<evidence type="ECO:0000256" key="2">
    <source>
        <dbReference type="ARBA" id="ARBA00022801"/>
    </source>
</evidence>
<gene>
    <name evidence="6" type="ORF">Ahy_B02g061035</name>
</gene>
<dbReference type="PROSITE" id="PS50104">
    <property type="entry name" value="TIR"/>
    <property type="match status" value="1"/>
</dbReference>
<dbReference type="PANTHER" id="PTHR32009:SF39">
    <property type="entry name" value="TIR DOMAIN-CONTAINING PROTEIN"/>
    <property type="match status" value="1"/>
</dbReference>
<keyword evidence="7" id="KW-1185">Reference proteome</keyword>
<feature type="domain" description="TIR" evidence="5">
    <location>
        <begin position="10"/>
        <end position="132"/>
    </location>
</feature>
<comment type="catalytic activity">
    <reaction evidence="4">
        <text>NAD(+) + H2O = ADP-D-ribose + nicotinamide + H(+)</text>
        <dbReference type="Rhea" id="RHEA:16301"/>
        <dbReference type="ChEBI" id="CHEBI:15377"/>
        <dbReference type="ChEBI" id="CHEBI:15378"/>
        <dbReference type="ChEBI" id="CHEBI:17154"/>
        <dbReference type="ChEBI" id="CHEBI:57540"/>
        <dbReference type="ChEBI" id="CHEBI:57967"/>
        <dbReference type="EC" id="3.2.2.6"/>
    </reaction>
    <physiologicalReaction direction="left-to-right" evidence="4">
        <dbReference type="Rhea" id="RHEA:16302"/>
    </physiologicalReaction>
</comment>
<dbReference type="GO" id="GO:0061809">
    <property type="term" value="F:NAD+ nucleosidase activity, cyclic ADP-ribose generating"/>
    <property type="evidence" value="ECO:0007669"/>
    <property type="project" value="UniProtKB-EC"/>
</dbReference>
<dbReference type="Pfam" id="PF01582">
    <property type="entry name" value="TIR"/>
    <property type="match status" value="1"/>
</dbReference>
<dbReference type="InterPro" id="IPR000157">
    <property type="entry name" value="TIR_dom"/>
</dbReference>
<dbReference type="SMART" id="SM00255">
    <property type="entry name" value="TIR"/>
    <property type="match status" value="1"/>
</dbReference>
<dbReference type="EC" id="3.2.2.6" evidence="1"/>
<organism evidence="6 7">
    <name type="scientific">Arachis hypogaea</name>
    <name type="common">Peanut</name>
    <dbReference type="NCBI Taxonomy" id="3818"/>
    <lineage>
        <taxon>Eukaryota</taxon>
        <taxon>Viridiplantae</taxon>
        <taxon>Streptophyta</taxon>
        <taxon>Embryophyta</taxon>
        <taxon>Tracheophyta</taxon>
        <taxon>Spermatophyta</taxon>
        <taxon>Magnoliopsida</taxon>
        <taxon>eudicotyledons</taxon>
        <taxon>Gunneridae</taxon>
        <taxon>Pentapetalae</taxon>
        <taxon>rosids</taxon>
        <taxon>fabids</taxon>
        <taxon>Fabales</taxon>
        <taxon>Fabaceae</taxon>
        <taxon>Papilionoideae</taxon>
        <taxon>50 kb inversion clade</taxon>
        <taxon>dalbergioids sensu lato</taxon>
        <taxon>Dalbergieae</taxon>
        <taxon>Pterocarpus clade</taxon>
        <taxon>Arachis</taxon>
    </lineage>
</organism>
<evidence type="ECO:0000256" key="1">
    <source>
        <dbReference type="ARBA" id="ARBA00011982"/>
    </source>
</evidence>
<evidence type="ECO:0000313" key="7">
    <source>
        <dbReference type="Proteomes" id="UP000289738"/>
    </source>
</evidence>
<protein>
    <recommendedName>
        <fullName evidence="1">ADP-ribosyl cyclase/cyclic ADP-ribose hydrolase</fullName>
        <ecNumber evidence="1">3.2.2.6</ecNumber>
    </recommendedName>
</protein>
<evidence type="ECO:0000256" key="4">
    <source>
        <dbReference type="ARBA" id="ARBA00047304"/>
    </source>
</evidence>
<name>A0A445AJV8_ARAHY</name>
<dbReference type="STRING" id="3818.A0A445AJV8"/>
<evidence type="ECO:0000259" key="5">
    <source>
        <dbReference type="PROSITE" id="PS50104"/>
    </source>
</evidence>
<dbReference type="SUPFAM" id="SSF52200">
    <property type="entry name" value="Toll/Interleukin receptor TIR domain"/>
    <property type="match status" value="1"/>
</dbReference>
<dbReference type="Gene3D" id="3.40.50.10140">
    <property type="entry name" value="Toll/interleukin-1 receptor homology (TIR) domain"/>
    <property type="match status" value="1"/>
</dbReference>
<dbReference type="PANTHER" id="PTHR32009">
    <property type="entry name" value="TMV RESISTANCE PROTEIN N-LIKE"/>
    <property type="match status" value="1"/>
</dbReference>
<evidence type="ECO:0000256" key="3">
    <source>
        <dbReference type="ARBA" id="ARBA00023027"/>
    </source>
</evidence>
<dbReference type="GO" id="GO:0007165">
    <property type="term" value="P:signal transduction"/>
    <property type="evidence" value="ECO:0007669"/>
    <property type="project" value="InterPro"/>
</dbReference>
<dbReference type="Proteomes" id="UP000289738">
    <property type="component" value="Chromosome B02"/>
</dbReference>
<proteinExistence type="predicted"/>
<evidence type="ECO:0000313" key="6">
    <source>
        <dbReference type="EMBL" id="RYR26731.1"/>
    </source>
</evidence>